<dbReference type="PANTHER" id="PTHR12940:SF0">
    <property type="entry name" value="SPLICING FACTOR ESS-2 HOMOLOG"/>
    <property type="match status" value="1"/>
</dbReference>
<proteinExistence type="inferred from homology"/>
<feature type="compositionally biased region" description="Polar residues" evidence="4">
    <location>
        <begin position="449"/>
        <end position="467"/>
    </location>
</feature>
<comment type="similarity">
    <text evidence="2">Belongs to the ESS2 family.</text>
</comment>
<feature type="region of interest" description="Disordered" evidence="4">
    <location>
        <begin position="326"/>
        <end position="349"/>
    </location>
</feature>
<dbReference type="Proteomes" id="UP000597762">
    <property type="component" value="Unassembled WGS sequence"/>
</dbReference>
<evidence type="ECO:0000256" key="4">
    <source>
        <dbReference type="SAM" id="MobiDB-lite"/>
    </source>
</evidence>
<comment type="caution">
    <text evidence="5">The sequence shown here is derived from an EMBL/GenBank/DDBJ whole genome shotgun (WGS) entry which is preliminary data.</text>
</comment>
<feature type="region of interest" description="Disordered" evidence="4">
    <location>
        <begin position="86"/>
        <end position="160"/>
    </location>
</feature>
<comment type="subcellular location">
    <subcellularLocation>
        <location evidence="1">Nucleus</location>
    </subcellularLocation>
</comment>
<dbReference type="OrthoDB" id="19679at2759"/>
<sequence length="524" mass="58920">MSENSLAVAESVKQVAKRNCLDFSDVVVKKKKKKVLDEETYVEDLQQIIQRDFFPDLPKWKAQAEYFDAVENNDLVKLREIQMKYGPRQPETGTSSVYNSPATFETPEPRQNQKSPSSHREIQAEKDDDVAEQTEKAENVSLDEYLSKNTSEDNASFGDILKETQRKHREKHAWLYEKEEKQDQEHQEKLALPDIEQQAIQGPLPSSIHTWKYNAKNSLMYLPDGAKFTPKEIIEKTSKKREIVHENTRFHLNPFNSEKNKEILQQVASEKAHANQGKIGHDGKEIQTGQTPRVNGYGFVKTPSPAPGMGDESPLMTWGEIEGTPFRLDGTDNTPLPKTPGPTFKIPEPPKRDRIALELAEKASKAHRAKKQEALKRVTARLTSPLSLSPRFGMSTTDKLNSMSPAAQRLASHSLRIKNHTDKALRASYSPSPLHVRKSPSFLRPDSKSPGSCSFRSGGSSARSNTPGCEIGIRTPDRGTNERTLSKDSDPSIGDDTSSEMTDFPSLTDNLLNLPRRKKAIDFF</sequence>
<feature type="compositionally biased region" description="Polar residues" evidence="4">
    <location>
        <begin position="394"/>
        <end position="405"/>
    </location>
</feature>
<feature type="region of interest" description="Disordered" evidence="4">
    <location>
        <begin position="275"/>
        <end position="298"/>
    </location>
</feature>
<feature type="region of interest" description="Disordered" evidence="4">
    <location>
        <begin position="389"/>
        <end position="409"/>
    </location>
</feature>
<evidence type="ECO:0000313" key="6">
    <source>
        <dbReference type="Proteomes" id="UP000597762"/>
    </source>
</evidence>
<feature type="compositionally biased region" description="Polar residues" evidence="4">
    <location>
        <begin position="91"/>
        <end position="116"/>
    </location>
</feature>
<organism evidence="5 6">
    <name type="scientific">Acanthosepion pharaonis</name>
    <name type="common">Pharaoh cuttlefish</name>
    <name type="synonym">Sepia pharaonis</name>
    <dbReference type="NCBI Taxonomy" id="158019"/>
    <lineage>
        <taxon>Eukaryota</taxon>
        <taxon>Metazoa</taxon>
        <taxon>Spiralia</taxon>
        <taxon>Lophotrochozoa</taxon>
        <taxon>Mollusca</taxon>
        <taxon>Cephalopoda</taxon>
        <taxon>Coleoidea</taxon>
        <taxon>Decapodiformes</taxon>
        <taxon>Sepiida</taxon>
        <taxon>Sepiina</taxon>
        <taxon>Sepiidae</taxon>
        <taxon>Acanthosepion</taxon>
    </lineage>
</organism>
<dbReference type="GO" id="GO:0071013">
    <property type="term" value="C:catalytic step 2 spliceosome"/>
    <property type="evidence" value="ECO:0007669"/>
    <property type="project" value="TreeGrafter"/>
</dbReference>
<dbReference type="InterPro" id="IPR019148">
    <property type="entry name" value="Nuclear_protein_DGCR14_ESS-2"/>
</dbReference>
<dbReference type="EMBL" id="CAHIKZ030002236">
    <property type="protein sequence ID" value="CAE1283519.1"/>
    <property type="molecule type" value="Genomic_DNA"/>
</dbReference>
<protein>
    <submittedName>
        <fullName evidence="5">DGCR14</fullName>
    </submittedName>
</protein>
<feature type="region of interest" description="Disordered" evidence="4">
    <location>
        <begin position="422"/>
        <end position="506"/>
    </location>
</feature>
<reference evidence="5" key="1">
    <citation type="submission" date="2021-01" db="EMBL/GenBank/DDBJ databases">
        <authorList>
            <person name="Li R."/>
            <person name="Bekaert M."/>
        </authorList>
    </citation>
    <scope>NUCLEOTIDE SEQUENCE</scope>
    <source>
        <strain evidence="5">Farmed</strain>
    </source>
</reference>
<evidence type="ECO:0000256" key="3">
    <source>
        <dbReference type="ARBA" id="ARBA00023242"/>
    </source>
</evidence>
<name>A0A812D192_ACAPH</name>
<gene>
    <name evidence="5" type="ORF">SPHA_44083</name>
</gene>
<dbReference type="Pfam" id="PF09751">
    <property type="entry name" value="Es2"/>
    <property type="match status" value="1"/>
</dbReference>
<dbReference type="PANTHER" id="PTHR12940">
    <property type="entry name" value="ES-2 PROTEIN - RELATED"/>
    <property type="match status" value="1"/>
</dbReference>
<evidence type="ECO:0000256" key="2">
    <source>
        <dbReference type="ARBA" id="ARBA00009072"/>
    </source>
</evidence>
<dbReference type="AlphaFoldDB" id="A0A812D192"/>
<evidence type="ECO:0000256" key="1">
    <source>
        <dbReference type="ARBA" id="ARBA00004123"/>
    </source>
</evidence>
<keyword evidence="6" id="KW-1185">Reference proteome</keyword>
<evidence type="ECO:0000313" key="5">
    <source>
        <dbReference type="EMBL" id="CAE1283519.1"/>
    </source>
</evidence>
<accession>A0A812D192</accession>
<feature type="compositionally biased region" description="Polar residues" evidence="4">
    <location>
        <begin position="495"/>
        <end position="506"/>
    </location>
</feature>
<keyword evidence="3" id="KW-0539">Nucleus</keyword>
<feature type="compositionally biased region" description="Basic and acidic residues" evidence="4">
    <location>
        <begin position="475"/>
        <end position="490"/>
    </location>
</feature>